<proteinExistence type="predicted"/>
<feature type="transmembrane region" description="Helical" evidence="7">
    <location>
        <begin position="21"/>
        <end position="46"/>
    </location>
</feature>
<evidence type="ECO:0000256" key="5">
    <source>
        <dbReference type="ARBA" id="ARBA00022989"/>
    </source>
</evidence>
<feature type="transmembrane region" description="Helical" evidence="7">
    <location>
        <begin position="394"/>
        <end position="415"/>
    </location>
</feature>
<dbReference type="PANTHER" id="PTHR11706:SF33">
    <property type="entry name" value="NATURAL RESISTANCE-ASSOCIATED MACROPHAGE PROTEIN 2"/>
    <property type="match status" value="1"/>
</dbReference>
<evidence type="ECO:0000256" key="6">
    <source>
        <dbReference type="ARBA" id="ARBA00023136"/>
    </source>
</evidence>
<dbReference type="GO" id="GO:0005886">
    <property type="term" value="C:plasma membrane"/>
    <property type="evidence" value="ECO:0007669"/>
    <property type="project" value="TreeGrafter"/>
</dbReference>
<dbReference type="PANTHER" id="PTHR11706">
    <property type="entry name" value="SOLUTE CARRIER PROTEIN FAMILY 11 MEMBER"/>
    <property type="match status" value="1"/>
</dbReference>
<keyword evidence="2" id="KW-0813">Transport</keyword>
<evidence type="ECO:0000313" key="8">
    <source>
        <dbReference type="EMBL" id="SFL00266.1"/>
    </source>
</evidence>
<accession>A0A1I4E7E3</accession>
<feature type="transmembrane region" description="Helical" evidence="7">
    <location>
        <begin position="195"/>
        <end position="214"/>
    </location>
</feature>
<dbReference type="GO" id="GO:0015086">
    <property type="term" value="F:cadmium ion transmembrane transporter activity"/>
    <property type="evidence" value="ECO:0007669"/>
    <property type="project" value="TreeGrafter"/>
</dbReference>
<feature type="transmembrane region" description="Helical" evidence="7">
    <location>
        <begin position="92"/>
        <end position="113"/>
    </location>
</feature>
<dbReference type="Pfam" id="PF01566">
    <property type="entry name" value="Nramp"/>
    <property type="match status" value="1"/>
</dbReference>
<evidence type="ECO:0000256" key="3">
    <source>
        <dbReference type="ARBA" id="ARBA00022692"/>
    </source>
</evidence>
<organism evidence="8 9">
    <name type="scientific">Rhodanobacter glycinis</name>
    <dbReference type="NCBI Taxonomy" id="582702"/>
    <lineage>
        <taxon>Bacteria</taxon>
        <taxon>Pseudomonadati</taxon>
        <taxon>Pseudomonadota</taxon>
        <taxon>Gammaproteobacteria</taxon>
        <taxon>Lysobacterales</taxon>
        <taxon>Rhodanobacteraceae</taxon>
        <taxon>Rhodanobacter</taxon>
    </lineage>
</organism>
<keyword evidence="5 7" id="KW-1133">Transmembrane helix</keyword>
<protein>
    <submittedName>
        <fullName evidence="8">NRAMP (Natural resistance-associated macrophage protein) metal ion transporters</fullName>
    </submittedName>
</protein>
<evidence type="ECO:0000313" key="9">
    <source>
        <dbReference type="Proteomes" id="UP000198725"/>
    </source>
</evidence>
<evidence type="ECO:0000256" key="4">
    <source>
        <dbReference type="ARBA" id="ARBA00022847"/>
    </source>
</evidence>
<keyword evidence="6 7" id="KW-0472">Membrane</keyword>
<feature type="transmembrane region" description="Helical" evidence="7">
    <location>
        <begin position="364"/>
        <end position="382"/>
    </location>
</feature>
<dbReference type="AlphaFoldDB" id="A0A1I4E7E3"/>
<evidence type="ECO:0000256" key="2">
    <source>
        <dbReference type="ARBA" id="ARBA00022448"/>
    </source>
</evidence>
<gene>
    <name evidence="8" type="ORF">SAMN05192579_11111</name>
</gene>
<feature type="transmembrane region" description="Helical" evidence="7">
    <location>
        <begin position="333"/>
        <end position="352"/>
    </location>
</feature>
<feature type="transmembrane region" description="Helical" evidence="7">
    <location>
        <begin position="52"/>
        <end position="71"/>
    </location>
</feature>
<dbReference type="Proteomes" id="UP000198725">
    <property type="component" value="Unassembled WGS sequence"/>
</dbReference>
<feature type="transmembrane region" description="Helical" evidence="7">
    <location>
        <begin position="133"/>
        <end position="150"/>
    </location>
</feature>
<keyword evidence="4" id="KW-0769">Symport</keyword>
<feature type="transmembrane region" description="Helical" evidence="7">
    <location>
        <begin position="290"/>
        <end position="312"/>
    </location>
</feature>
<comment type="subcellular location">
    <subcellularLocation>
        <location evidence="1">Membrane</location>
        <topology evidence="1">Multi-pass membrane protein</topology>
    </subcellularLocation>
</comment>
<keyword evidence="9" id="KW-1185">Reference proteome</keyword>
<evidence type="ECO:0000256" key="7">
    <source>
        <dbReference type="SAM" id="Phobius"/>
    </source>
</evidence>
<sequence length="419" mass="44357">MDRAVSVSSLHPQRAISGWKTLLATLGPGLVVMLADTDVGSVLTAAQSGAQWGYQMLALQLLLVPILYVVQELTVRLGIFTGRGHGELIRETFGASWAWVSVLGLVVAAVGALLTEFSGVAGVGELFGVPRTWSLALAAGFLLVVVWTGSYRRVERVAIILGLFELVFVWVALRAPIDSHALVDGITRVPVRDAGFWYLVAANIGAVIMPWMVFYQQSAVADKKLQPAQYTAARWDTAIGAVATQVVMAAVLLVAAATLWAGHLSPPLDTVGQVADALTPFLGMTLGRTLFGLGMLGAAMVAAIVVALAAAWGLGEVTGYRRSLESHPREAPWFYLVFTLAVAGGALVVAFVPNLVALSIGVEVMNALLLPLVLGFLVALAVRALPPEHRLRGWYRWVVTALVALTSALGVYGALSGLF</sequence>
<dbReference type="GO" id="GO:0015293">
    <property type="term" value="F:symporter activity"/>
    <property type="evidence" value="ECO:0007669"/>
    <property type="project" value="UniProtKB-KW"/>
</dbReference>
<evidence type="ECO:0000256" key="1">
    <source>
        <dbReference type="ARBA" id="ARBA00004141"/>
    </source>
</evidence>
<feature type="transmembrane region" description="Helical" evidence="7">
    <location>
        <begin position="157"/>
        <end position="175"/>
    </location>
</feature>
<dbReference type="InterPro" id="IPR001046">
    <property type="entry name" value="NRAMP_fam"/>
</dbReference>
<reference evidence="9" key="1">
    <citation type="submission" date="2016-10" db="EMBL/GenBank/DDBJ databases">
        <authorList>
            <person name="Varghese N."/>
            <person name="Submissions S."/>
        </authorList>
    </citation>
    <scope>NUCLEOTIDE SEQUENCE [LARGE SCALE GENOMIC DNA]</scope>
    <source>
        <strain evidence="9">MO64</strain>
    </source>
</reference>
<name>A0A1I4E7E3_9GAMM</name>
<dbReference type="EMBL" id="FOSR01000011">
    <property type="protein sequence ID" value="SFL00266.1"/>
    <property type="molecule type" value="Genomic_DNA"/>
</dbReference>
<feature type="transmembrane region" description="Helical" evidence="7">
    <location>
        <begin position="235"/>
        <end position="261"/>
    </location>
</feature>
<keyword evidence="3 7" id="KW-0812">Transmembrane</keyword>
<dbReference type="GO" id="GO:0005384">
    <property type="term" value="F:manganese ion transmembrane transporter activity"/>
    <property type="evidence" value="ECO:0007669"/>
    <property type="project" value="TreeGrafter"/>
</dbReference>
<dbReference type="GO" id="GO:0034755">
    <property type="term" value="P:iron ion transmembrane transport"/>
    <property type="evidence" value="ECO:0007669"/>
    <property type="project" value="TreeGrafter"/>
</dbReference>